<evidence type="ECO:0000313" key="3">
    <source>
        <dbReference type="EMBL" id="GMK44166.1"/>
    </source>
</evidence>
<dbReference type="SUPFAM" id="SSF55961">
    <property type="entry name" value="Bet v1-like"/>
    <property type="match status" value="1"/>
</dbReference>
<dbReference type="InterPro" id="IPR013538">
    <property type="entry name" value="ASHA1/2-like_C"/>
</dbReference>
<gene>
    <name evidence="3" type="ORF">PghCCS26_12930</name>
</gene>
<dbReference type="Gene3D" id="3.30.530.20">
    <property type="match status" value="1"/>
</dbReference>
<dbReference type="Pfam" id="PF08327">
    <property type="entry name" value="AHSA1"/>
    <property type="match status" value="1"/>
</dbReference>
<dbReference type="EMBL" id="BTCL01000003">
    <property type="protein sequence ID" value="GMK44166.1"/>
    <property type="molecule type" value="Genomic_DNA"/>
</dbReference>
<protein>
    <recommendedName>
        <fullName evidence="2">Activator of Hsp90 ATPase homologue 1/2-like C-terminal domain-containing protein</fullName>
    </recommendedName>
</protein>
<keyword evidence="4" id="KW-1185">Reference proteome</keyword>
<evidence type="ECO:0000313" key="4">
    <source>
        <dbReference type="Proteomes" id="UP001285921"/>
    </source>
</evidence>
<feature type="domain" description="Activator of Hsp90 ATPase homologue 1/2-like C-terminal" evidence="2">
    <location>
        <begin position="22"/>
        <end position="133"/>
    </location>
</feature>
<proteinExistence type="inferred from homology"/>
<sequence>MKRMAEITAGRNQLTFDIVIQAAPEDVWAAVATSEGTQATLFGCTMQSTFEPGARIEFRGQGADGDNTLHVYGFVRSYEPNHEFAYEQHAAPAYDPHHETNYCDMHFRILPEGETTRLILTCDWTARNAGYEHAKATYPESDYMDGIKKFAESR</sequence>
<comment type="caution">
    <text evidence="3">The sequence shown here is derived from an EMBL/GenBank/DDBJ whole genome shotgun (WGS) entry which is preliminary data.</text>
</comment>
<evidence type="ECO:0000256" key="1">
    <source>
        <dbReference type="ARBA" id="ARBA00006817"/>
    </source>
</evidence>
<reference evidence="3 4" key="1">
    <citation type="submission" date="2023-05" db="EMBL/GenBank/DDBJ databases">
        <title>Draft genome of Paenibacillus sp. CCS26.</title>
        <authorList>
            <person name="Akita H."/>
            <person name="Shinto Y."/>
            <person name="Kimura Z."/>
        </authorList>
    </citation>
    <scope>NUCLEOTIDE SEQUENCE [LARGE SCALE GENOMIC DNA]</scope>
    <source>
        <strain evidence="3 4">CCS26</strain>
    </source>
</reference>
<dbReference type="InterPro" id="IPR023393">
    <property type="entry name" value="START-like_dom_sf"/>
</dbReference>
<accession>A0ABQ6NGF4</accession>
<organism evidence="3 4">
    <name type="scientific">Paenibacillus glycanilyticus</name>
    <dbReference type="NCBI Taxonomy" id="126569"/>
    <lineage>
        <taxon>Bacteria</taxon>
        <taxon>Bacillati</taxon>
        <taxon>Bacillota</taxon>
        <taxon>Bacilli</taxon>
        <taxon>Bacillales</taxon>
        <taxon>Paenibacillaceae</taxon>
        <taxon>Paenibacillus</taxon>
    </lineage>
</organism>
<comment type="similarity">
    <text evidence="1">Belongs to the AHA1 family.</text>
</comment>
<dbReference type="Proteomes" id="UP001285921">
    <property type="component" value="Unassembled WGS sequence"/>
</dbReference>
<evidence type="ECO:0000259" key="2">
    <source>
        <dbReference type="Pfam" id="PF08327"/>
    </source>
</evidence>
<name>A0ABQ6NGF4_9BACL</name>